<evidence type="ECO:0000313" key="11">
    <source>
        <dbReference type="RefSeq" id="XP_021115611.1"/>
    </source>
</evidence>
<feature type="domain" description="C3H1-type" evidence="9">
    <location>
        <begin position="42"/>
        <end position="69"/>
    </location>
</feature>
<evidence type="ECO:0000259" key="9">
    <source>
        <dbReference type="PROSITE" id="PS50103"/>
    </source>
</evidence>
<dbReference type="GO" id="GO:0000209">
    <property type="term" value="P:protein polyubiquitination"/>
    <property type="evidence" value="ECO:0007669"/>
    <property type="project" value="InterPro"/>
</dbReference>
<gene>
    <name evidence="11" type="primary">LOC101708182</name>
</gene>
<keyword evidence="4 6" id="KW-0863">Zinc-finger</keyword>
<feature type="zinc finger region" description="C3H1-type" evidence="6">
    <location>
        <begin position="42"/>
        <end position="69"/>
    </location>
</feature>
<evidence type="ECO:0000256" key="2">
    <source>
        <dbReference type="ARBA" id="ARBA00012483"/>
    </source>
</evidence>
<dbReference type="PANTHER" id="PTHR11224">
    <property type="entry name" value="MAKORIN-RELATED"/>
    <property type="match status" value="1"/>
</dbReference>
<feature type="domain" description="RING-type" evidence="8">
    <location>
        <begin position="182"/>
        <end position="240"/>
    </location>
</feature>
<evidence type="ECO:0000256" key="5">
    <source>
        <dbReference type="ARBA" id="ARBA00022833"/>
    </source>
</evidence>
<evidence type="ECO:0000256" key="1">
    <source>
        <dbReference type="ARBA" id="ARBA00000900"/>
    </source>
</evidence>
<evidence type="ECO:0000256" key="4">
    <source>
        <dbReference type="ARBA" id="ARBA00022771"/>
    </source>
</evidence>
<dbReference type="RefSeq" id="XP_021115611.1">
    <property type="nucleotide sequence ID" value="XM_021259952.1"/>
</dbReference>
<organism evidence="10 11">
    <name type="scientific">Heterocephalus glaber</name>
    <name type="common">Naked mole rat</name>
    <dbReference type="NCBI Taxonomy" id="10181"/>
    <lineage>
        <taxon>Eukaryota</taxon>
        <taxon>Metazoa</taxon>
        <taxon>Chordata</taxon>
        <taxon>Craniata</taxon>
        <taxon>Vertebrata</taxon>
        <taxon>Euteleostomi</taxon>
        <taxon>Mammalia</taxon>
        <taxon>Eutheria</taxon>
        <taxon>Euarchontoglires</taxon>
        <taxon>Glires</taxon>
        <taxon>Rodentia</taxon>
        <taxon>Hystricomorpha</taxon>
        <taxon>Bathyergidae</taxon>
        <taxon>Heterocephalus</taxon>
    </lineage>
</organism>
<dbReference type="InterPro" id="IPR045072">
    <property type="entry name" value="MKRN-like"/>
</dbReference>
<reference evidence="11" key="1">
    <citation type="submission" date="2025-08" db="UniProtKB">
        <authorList>
            <consortium name="RefSeq"/>
        </authorList>
    </citation>
    <scope>IDENTIFICATION</scope>
</reference>
<feature type="region of interest" description="Disordered" evidence="7">
    <location>
        <begin position="1"/>
        <end position="21"/>
    </location>
</feature>
<dbReference type="SUPFAM" id="SSF57850">
    <property type="entry name" value="RING/U-box"/>
    <property type="match status" value="1"/>
</dbReference>
<dbReference type="InterPro" id="IPR000571">
    <property type="entry name" value="Znf_CCCH"/>
</dbReference>
<keyword evidence="3 6" id="KW-0479">Metal-binding</keyword>
<protein>
    <recommendedName>
        <fullName evidence="2">RING-type E3 ubiquitin transferase</fullName>
        <ecNumber evidence="2">2.3.2.27</ecNumber>
    </recommendedName>
</protein>
<dbReference type="SUPFAM" id="SSF90229">
    <property type="entry name" value="CCCH zinc finger"/>
    <property type="match status" value="1"/>
</dbReference>
<dbReference type="GO" id="GO:0061630">
    <property type="term" value="F:ubiquitin protein ligase activity"/>
    <property type="evidence" value="ECO:0007669"/>
    <property type="project" value="UniProtKB-EC"/>
</dbReference>
<dbReference type="AlphaFoldDB" id="A0AAX6T549"/>
<dbReference type="InterPro" id="IPR013083">
    <property type="entry name" value="Znf_RING/FYVE/PHD"/>
</dbReference>
<dbReference type="Gene3D" id="3.30.40.10">
    <property type="entry name" value="Zinc/RING finger domain, C3HC4 (zinc finger)"/>
    <property type="match status" value="1"/>
</dbReference>
<keyword evidence="10" id="KW-1185">Reference proteome</keyword>
<dbReference type="GeneID" id="101708182"/>
<comment type="catalytic activity">
    <reaction evidence="1">
        <text>S-ubiquitinyl-[E2 ubiquitin-conjugating enzyme]-L-cysteine + [acceptor protein]-L-lysine = [E2 ubiquitin-conjugating enzyme]-L-cysteine + N(6)-ubiquitinyl-[acceptor protein]-L-lysine.</text>
        <dbReference type="EC" id="2.3.2.27"/>
    </reaction>
</comment>
<proteinExistence type="predicted"/>
<dbReference type="InterPro" id="IPR001841">
    <property type="entry name" value="Znf_RING"/>
</dbReference>
<dbReference type="PROSITE" id="PS50103">
    <property type="entry name" value="ZF_C3H1"/>
    <property type="match status" value="1"/>
</dbReference>
<evidence type="ECO:0000259" key="8">
    <source>
        <dbReference type="PROSITE" id="PS50089"/>
    </source>
</evidence>
<evidence type="ECO:0000256" key="3">
    <source>
        <dbReference type="ARBA" id="ARBA00022723"/>
    </source>
</evidence>
<sequence length="420" mass="45486">MNPAGADSSHGGENSPCPQQPHRNMVLRAHHWGPSGHSAPDREAPRVCRYFQRGFCFRGDRCSYWHLVPTSPLEWGRRYSEPLVTRPGPWPGLTRRASEPTFPPSVVVDWGQGWLGARWGMELGLEEAGGSSWRSLSSSSAAWEPSLAQEPQPGSDPVGELSGALQSLDLAEGRGDSRDVVCGICRERVWEKPAAERAFGILPNCSHAHCLRCLRTWRRTPRLPLDVIKSVSPLGPRSCPGRGVLTVPALPPRPCRACPQCRVYSSYIIPYKFWVSEGPEKEQLIRTFTARTRSSAGSSCGGMAAARSDPTASTCTSSRSRPWPLVLPGPGACNWLPAVRCWSQCCSWGPPGQRSMCPSQALSWSPGTPSSCWIMAAPSVASCTGRGQDAGWQAFPLGFSVGESSRSSTHSWGHAGGLCV</sequence>
<keyword evidence="5 6" id="KW-0862">Zinc</keyword>
<dbReference type="PANTHER" id="PTHR11224:SF39">
    <property type="entry name" value="RING-TYPE E3 UBIQUITIN TRANSFERASE"/>
    <property type="match status" value="1"/>
</dbReference>
<evidence type="ECO:0000256" key="6">
    <source>
        <dbReference type="PROSITE-ProRule" id="PRU00723"/>
    </source>
</evidence>
<dbReference type="InterPro" id="IPR036855">
    <property type="entry name" value="Znf_CCCH_sf"/>
</dbReference>
<dbReference type="Gene3D" id="4.10.1000.10">
    <property type="entry name" value="Zinc finger, CCCH-type"/>
    <property type="match status" value="1"/>
</dbReference>
<dbReference type="Proteomes" id="UP000694906">
    <property type="component" value="Unplaced"/>
</dbReference>
<dbReference type="PROSITE" id="PS50089">
    <property type="entry name" value="ZF_RING_2"/>
    <property type="match status" value="1"/>
</dbReference>
<dbReference type="Pfam" id="PF00642">
    <property type="entry name" value="zf-CCCH"/>
    <property type="match status" value="1"/>
</dbReference>
<dbReference type="GO" id="GO:0008270">
    <property type="term" value="F:zinc ion binding"/>
    <property type="evidence" value="ECO:0007669"/>
    <property type="project" value="UniProtKB-KW"/>
</dbReference>
<name>A0AAX6T549_HETGA</name>
<dbReference type="SMART" id="SM00356">
    <property type="entry name" value="ZnF_C3H1"/>
    <property type="match status" value="1"/>
</dbReference>
<accession>A0AAX6T549</accession>
<dbReference type="EC" id="2.3.2.27" evidence="2"/>
<evidence type="ECO:0000313" key="10">
    <source>
        <dbReference type="Proteomes" id="UP000694906"/>
    </source>
</evidence>
<evidence type="ECO:0000256" key="7">
    <source>
        <dbReference type="SAM" id="MobiDB-lite"/>
    </source>
</evidence>